<dbReference type="AlphaFoldDB" id="A0A645ATZ6"/>
<gene>
    <name evidence="1" type="ORF">SDC9_103376</name>
</gene>
<name>A0A645ATZ6_9ZZZZ</name>
<reference evidence="1" key="1">
    <citation type="submission" date="2019-08" db="EMBL/GenBank/DDBJ databases">
        <authorList>
            <person name="Kucharzyk K."/>
            <person name="Murdoch R.W."/>
            <person name="Higgins S."/>
            <person name="Loffler F."/>
        </authorList>
    </citation>
    <scope>NUCLEOTIDE SEQUENCE</scope>
</reference>
<accession>A0A645ATZ6</accession>
<evidence type="ECO:0000313" key="1">
    <source>
        <dbReference type="EMBL" id="MPM56567.1"/>
    </source>
</evidence>
<proteinExistence type="predicted"/>
<comment type="caution">
    <text evidence="1">The sequence shown here is derived from an EMBL/GenBank/DDBJ whole genome shotgun (WGS) entry which is preliminary data.</text>
</comment>
<sequence length="154" mass="16561">MVPEALGVHTAGLLQKQLHFLAGKNFGIPPLRLCGGQTPCGAGRHGAGRHHKAVKRLDGGQKPRHRCGGLALCMHPVHIALNHLGRGAAQLAALLHMEKRLKLGHIPQISGHRIDGGALLCGQIFFVKLQVVRRHSKSPPLPPPLRITLFGTVF</sequence>
<dbReference type="EMBL" id="VSSQ01015820">
    <property type="protein sequence ID" value="MPM56567.1"/>
    <property type="molecule type" value="Genomic_DNA"/>
</dbReference>
<organism evidence="1">
    <name type="scientific">bioreactor metagenome</name>
    <dbReference type="NCBI Taxonomy" id="1076179"/>
    <lineage>
        <taxon>unclassified sequences</taxon>
        <taxon>metagenomes</taxon>
        <taxon>ecological metagenomes</taxon>
    </lineage>
</organism>
<protein>
    <submittedName>
        <fullName evidence="1">Uncharacterized protein</fullName>
    </submittedName>
</protein>